<dbReference type="PANTHER" id="PTHR23291:SF50">
    <property type="entry name" value="PROTEIN LIFEGUARD 4"/>
    <property type="match status" value="1"/>
</dbReference>
<organism evidence="6 7">
    <name type="scientific">Potamilus streckersoni</name>
    <dbReference type="NCBI Taxonomy" id="2493646"/>
    <lineage>
        <taxon>Eukaryota</taxon>
        <taxon>Metazoa</taxon>
        <taxon>Spiralia</taxon>
        <taxon>Lophotrochozoa</taxon>
        <taxon>Mollusca</taxon>
        <taxon>Bivalvia</taxon>
        <taxon>Autobranchia</taxon>
        <taxon>Heteroconchia</taxon>
        <taxon>Palaeoheterodonta</taxon>
        <taxon>Unionida</taxon>
        <taxon>Unionoidea</taxon>
        <taxon>Unionidae</taxon>
        <taxon>Ambleminae</taxon>
        <taxon>Lampsilini</taxon>
        <taxon>Potamilus</taxon>
    </lineage>
</organism>
<feature type="transmembrane region" description="Helical" evidence="5">
    <location>
        <begin position="137"/>
        <end position="160"/>
    </location>
</feature>
<comment type="subcellular location">
    <subcellularLocation>
        <location evidence="1">Membrane</location>
        <topology evidence="1">Multi-pass membrane protein</topology>
    </subcellularLocation>
</comment>
<evidence type="ECO:0000313" key="7">
    <source>
        <dbReference type="Proteomes" id="UP001195483"/>
    </source>
</evidence>
<feature type="transmembrane region" description="Helical" evidence="5">
    <location>
        <begin position="251"/>
        <end position="269"/>
    </location>
</feature>
<evidence type="ECO:0000256" key="1">
    <source>
        <dbReference type="ARBA" id="ARBA00004141"/>
    </source>
</evidence>
<feature type="transmembrane region" description="Helical" evidence="5">
    <location>
        <begin position="194"/>
        <end position="213"/>
    </location>
</feature>
<reference evidence="6" key="2">
    <citation type="journal article" date="2021" name="Genome Biol. Evol.">
        <title>Developing a high-quality reference genome for a parasitic bivalve with doubly uniparental inheritance (Bivalvia: Unionida).</title>
        <authorList>
            <person name="Smith C.H."/>
        </authorList>
    </citation>
    <scope>NUCLEOTIDE SEQUENCE</scope>
    <source>
        <strain evidence="6">CHS0354</strain>
        <tissue evidence="6">Mantle</tissue>
    </source>
</reference>
<sequence>MIKNSSVFVGGSLSHLPPATVNYAGWEARPVNSFLMANGGTAYHYRLINSATGETLMMVVFEGVSNADEIHHPIHRFQDGLNIRVAMEVIRSQKPVIAEQSVSDRLSFIRKVYHMLILSVLVAVGTCYLAVTNEAVVQFIASNFILTLVMYIGLLVFVFFARKKPSLGIIALFSFTAFTGVMAAIPVIMYSEHVFNAAVLSLLAFGGLSFYVLTTRKDFSFMGGFLTVGVILLIVGSLLNVFWLQSSGFDFMITIAGILIFCGFILYDTSNIIHRYAEDEVIMATLALYLDLLNLFLYILRFLGASRD</sequence>
<evidence type="ECO:0000256" key="4">
    <source>
        <dbReference type="ARBA" id="ARBA00023136"/>
    </source>
</evidence>
<comment type="similarity">
    <text evidence="5">Belongs to the BI1 family.</text>
</comment>
<dbReference type="PANTHER" id="PTHR23291">
    <property type="entry name" value="BAX INHIBITOR-RELATED"/>
    <property type="match status" value="1"/>
</dbReference>
<feature type="transmembrane region" description="Helical" evidence="5">
    <location>
        <begin position="281"/>
        <end position="300"/>
    </location>
</feature>
<keyword evidence="2 5" id="KW-0812">Transmembrane</keyword>
<feature type="transmembrane region" description="Helical" evidence="5">
    <location>
        <begin position="225"/>
        <end position="245"/>
    </location>
</feature>
<reference evidence="6" key="3">
    <citation type="submission" date="2023-05" db="EMBL/GenBank/DDBJ databases">
        <authorList>
            <person name="Smith C.H."/>
        </authorList>
    </citation>
    <scope>NUCLEOTIDE SEQUENCE</scope>
    <source>
        <strain evidence="6">CHS0354</strain>
        <tissue evidence="6">Mantle</tissue>
    </source>
</reference>
<keyword evidence="3 5" id="KW-1133">Transmembrane helix</keyword>
<evidence type="ECO:0000256" key="5">
    <source>
        <dbReference type="RuleBase" id="RU004379"/>
    </source>
</evidence>
<keyword evidence="4 5" id="KW-0472">Membrane</keyword>
<keyword evidence="7" id="KW-1185">Reference proteome</keyword>
<comment type="caution">
    <text evidence="6">The sequence shown here is derived from an EMBL/GenBank/DDBJ whole genome shotgun (WGS) entry which is preliminary data.</text>
</comment>
<proteinExistence type="inferred from homology"/>
<protein>
    <submittedName>
        <fullName evidence="6">Uncharacterized protein</fullName>
    </submittedName>
</protein>
<evidence type="ECO:0000256" key="3">
    <source>
        <dbReference type="ARBA" id="ARBA00022989"/>
    </source>
</evidence>
<feature type="transmembrane region" description="Helical" evidence="5">
    <location>
        <begin position="167"/>
        <end position="188"/>
    </location>
</feature>
<evidence type="ECO:0000256" key="2">
    <source>
        <dbReference type="ARBA" id="ARBA00022692"/>
    </source>
</evidence>
<dbReference type="Proteomes" id="UP001195483">
    <property type="component" value="Unassembled WGS sequence"/>
</dbReference>
<dbReference type="Pfam" id="PF01027">
    <property type="entry name" value="Bax1-I"/>
    <property type="match status" value="1"/>
</dbReference>
<gene>
    <name evidence="6" type="ORF">CHS0354_006845</name>
</gene>
<reference evidence="6" key="1">
    <citation type="journal article" date="2021" name="Genome Biol. Evol.">
        <title>A High-Quality Reference Genome for a Parasitic Bivalve with Doubly Uniparental Inheritance (Bivalvia: Unionida).</title>
        <authorList>
            <person name="Smith C.H."/>
        </authorList>
    </citation>
    <scope>NUCLEOTIDE SEQUENCE</scope>
    <source>
        <strain evidence="6">CHS0354</strain>
    </source>
</reference>
<dbReference type="GO" id="GO:0016020">
    <property type="term" value="C:membrane"/>
    <property type="evidence" value="ECO:0007669"/>
    <property type="project" value="UniProtKB-SubCell"/>
</dbReference>
<feature type="transmembrane region" description="Helical" evidence="5">
    <location>
        <begin position="112"/>
        <end position="131"/>
    </location>
</feature>
<evidence type="ECO:0000313" key="6">
    <source>
        <dbReference type="EMBL" id="KAK3608804.1"/>
    </source>
</evidence>
<name>A0AAE0WC54_9BIVA</name>
<accession>A0AAE0WC54</accession>
<dbReference type="AlphaFoldDB" id="A0AAE0WC54"/>
<dbReference type="InterPro" id="IPR006214">
    <property type="entry name" value="Bax_inhibitor_1-related"/>
</dbReference>
<dbReference type="EMBL" id="JAEAOA010000469">
    <property type="protein sequence ID" value="KAK3608804.1"/>
    <property type="molecule type" value="Genomic_DNA"/>
</dbReference>